<dbReference type="CDD" id="cd07985">
    <property type="entry name" value="LPLAT_GPAT"/>
    <property type="match status" value="1"/>
</dbReference>
<keyword evidence="6" id="KW-1185">Reference proteome</keyword>
<comment type="similarity">
    <text evidence="1">Belongs to the GPAT/DAPAT family.</text>
</comment>
<feature type="signal peptide" evidence="3">
    <location>
        <begin position="1"/>
        <end position="18"/>
    </location>
</feature>
<organism evidence="5 6">
    <name type="scientific">Dillenia turbinata</name>
    <dbReference type="NCBI Taxonomy" id="194707"/>
    <lineage>
        <taxon>Eukaryota</taxon>
        <taxon>Viridiplantae</taxon>
        <taxon>Streptophyta</taxon>
        <taxon>Embryophyta</taxon>
        <taxon>Tracheophyta</taxon>
        <taxon>Spermatophyta</taxon>
        <taxon>Magnoliopsida</taxon>
        <taxon>eudicotyledons</taxon>
        <taxon>Gunneridae</taxon>
        <taxon>Pentapetalae</taxon>
        <taxon>Dilleniales</taxon>
        <taxon>Dilleniaceae</taxon>
        <taxon>Dillenia</taxon>
    </lineage>
</organism>
<evidence type="ECO:0000313" key="5">
    <source>
        <dbReference type="EMBL" id="KAK6947370.1"/>
    </source>
</evidence>
<dbReference type="SMART" id="SM00563">
    <property type="entry name" value="PlsC"/>
    <property type="match status" value="1"/>
</dbReference>
<keyword evidence="1" id="KW-0443">Lipid metabolism</keyword>
<dbReference type="EMBL" id="JBAMMX010000001">
    <property type="protein sequence ID" value="KAK6947370.1"/>
    <property type="molecule type" value="Genomic_DNA"/>
</dbReference>
<dbReference type="GO" id="GO:0009570">
    <property type="term" value="C:chloroplast stroma"/>
    <property type="evidence" value="ECO:0007669"/>
    <property type="project" value="UniProtKB-SubCell"/>
</dbReference>
<evidence type="ECO:0000256" key="2">
    <source>
        <dbReference type="PIRSR" id="PIRSR000431-2"/>
    </source>
</evidence>
<dbReference type="PANTHER" id="PTHR35695:SF1">
    <property type="entry name" value="GLYCEROL-3-PHOSPHATE ACYLTRANSFERASE, CHLOROPLASTIC"/>
    <property type="match status" value="1"/>
</dbReference>
<feature type="domain" description="Phospholipid/glycerol acyltransferase" evidence="4">
    <location>
        <begin position="140"/>
        <end position="286"/>
    </location>
</feature>
<dbReference type="GO" id="GO:0006655">
    <property type="term" value="P:phosphatidylglycerol biosynthetic process"/>
    <property type="evidence" value="ECO:0007669"/>
    <property type="project" value="TreeGrafter"/>
</dbReference>
<dbReference type="InterPro" id="IPR016222">
    <property type="entry name" value="G3P_O-acylTrfase_chlp"/>
</dbReference>
<comment type="function">
    <text evidence="1">Esterifies acyl-group from acyl-ACP to the sn-1 position of glycerol-3-phosphate. The enzyme from chilling-resistant plants discriminates against non-fluid palmitic acid and selects oleic acid whereas the enzyme from sensitive plants accepts both fatty acids.</text>
</comment>
<dbReference type="PANTHER" id="PTHR35695">
    <property type="entry name" value="GLYCEROL-3-PHOSPHATE ACYLTRANSFERASE, CHLOROPLASTIC"/>
    <property type="match status" value="1"/>
</dbReference>
<protein>
    <recommendedName>
        <fullName evidence="1">Glycerol-3-phosphate acyltransferase, chloroplastic</fullName>
        <shortName evidence="1">GPAT</shortName>
        <ecNumber evidence="1">2.3.1.15</ecNumber>
    </recommendedName>
</protein>
<evidence type="ECO:0000256" key="3">
    <source>
        <dbReference type="SAM" id="SignalP"/>
    </source>
</evidence>
<name>A0AAN8ZW52_9MAGN</name>
<feature type="short sequence motif" description="HXXXXD motif" evidence="2">
    <location>
        <begin position="146"/>
        <end position="151"/>
    </location>
</feature>
<comment type="subcellular location">
    <subcellularLocation>
        <location evidence="1">Plastid</location>
        <location evidence="1">Chloroplast stroma</location>
    </subcellularLocation>
</comment>
<keyword evidence="1 5" id="KW-0012">Acyltransferase</keyword>
<keyword evidence="3" id="KW-0732">Signal</keyword>
<comment type="caution">
    <text evidence="5">The sequence shown here is derived from an EMBL/GenBank/DDBJ whole genome shotgun (WGS) entry which is preliminary data.</text>
</comment>
<dbReference type="Pfam" id="PF01553">
    <property type="entry name" value="Acyltransferase"/>
    <property type="match status" value="1"/>
</dbReference>
<dbReference type="Gene3D" id="3.40.1130.10">
    <property type="entry name" value="Glycerol-3-phosphate (1)-acyltransferase"/>
    <property type="match status" value="1"/>
</dbReference>
<dbReference type="PIRSF" id="PIRSF000431">
    <property type="entry name" value="Glycerol-3-P_O-acyltransfrase"/>
    <property type="match status" value="1"/>
</dbReference>
<dbReference type="GO" id="GO:0004366">
    <property type="term" value="F:glycerol-3-phosphate O-acyltransferase activity"/>
    <property type="evidence" value="ECO:0007669"/>
    <property type="project" value="UniProtKB-UniRule"/>
</dbReference>
<evidence type="ECO:0000256" key="1">
    <source>
        <dbReference type="PIRNR" id="PIRNR000431"/>
    </source>
</evidence>
<comment type="catalytic activity">
    <reaction evidence="1">
        <text>sn-glycerol 3-phosphate + an acyl-CoA = a 1-acyl-sn-glycero-3-phosphate + CoA</text>
        <dbReference type="Rhea" id="RHEA:15325"/>
        <dbReference type="ChEBI" id="CHEBI:57287"/>
        <dbReference type="ChEBI" id="CHEBI:57597"/>
        <dbReference type="ChEBI" id="CHEBI:57970"/>
        <dbReference type="ChEBI" id="CHEBI:58342"/>
        <dbReference type="EC" id="2.3.1.15"/>
    </reaction>
</comment>
<keyword evidence="1" id="KW-0808">Transferase</keyword>
<proteinExistence type="inferred from homology"/>
<gene>
    <name evidence="5" type="ORF">RJ641_000843</name>
</gene>
<dbReference type="Proteomes" id="UP001370490">
    <property type="component" value="Unassembled WGS sequence"/>
</dbReference>
<comment type="pathway">
    <text evidence="1">Phospholipid metabolism; CDP-diacylglycerol biosynthesis; CDP-diacylglycerol from sn-glycerol 3-phosphate: step 1/3.</text>
</comment>
<sequence length="376" mass="41050">MLILSSSTSFLTLRVSLSLSSTPFISSSSTASSFPLFLSCTPPVRSFSSVSSLRSRNNKGPCVVLYSSSSPMAEMVDDAVTVPSEDNNEENPCRSILDIDSEEGRGQVVCKILVSKSESYVGNISLFHEIEEKLNQGHNVVLFSNHQTEADPAVIALLLENTHARIAENMTYVAGDRVITDPLCKPFSMGRNLICVYSKKHMFDVPELADMKRKANIRSLKEMAVLLRGGSQIVWIAPSGGRDRPDPETGEWYPAPFDPSSVDNMTRLALHSGVPGHVFPLALLCYDIMPPPRQVEKEIGEKRLVSFCGVGLSVASEISFQEVAAAHEDPEKAKVAYQEALYNSVTEQYNVLKSAIYGKEGLAASTPSVSLSQPWV</sequence>
<evidence type="ECO:0000313" key="6">
    <source>
        <dbReference type="Proteomes" id="UP001370490"/>
    </source>
</evidence>
<reference evidence="5 6" key="1">
    <citation type="submission" date="2023-12" db="EMBL/GenBank/DDBJ databases">
        <title>A high-quality genome assembly for Dillenia turbinata (Dilleniales).</title>
        <authorList>
            <person name="Chanderbali A."/>
        </authorList>
    </citation>
    <scope>NUCLEOTIDE SEQUENCE [LARGE SCALE GENOMIC DNA]</scope>
    <source>
        <strain evidence="5">LSX21</strain>
        <tissue evidence="5">Leaf</tissue>
    </source>
</reference>
<accession>A0AAN8ZW52</accession>
<keyword evidence="1" id="KW-0934">Plastid</keyword>
<evidence type="ECO:0000259" key="4">
    <source>
        <dbReference type="SMART" id="SM00563"/>
    </source>
</evidence>
<feature type="chain" id="PRO_5042810419" description="Glycerol-3-phosphate acyltransferase, chloroplastic" evidence="3">
    <location>
        <begin position="19"/>
        <end position="376"/>
    </location>
</feature>
<keyword evidence="1" id="KW-0150">Chloroplast</keyword>
<dbReference type="SUPFAM" id="SSF69593">
    <property type="entry name" value="Glycerol-3-phosphate (1)-acyltransferase"/>
    <property type="match status" value="1"/>
</dbReference>
<dbReference type="InterPro" id="IPR002123">
    <property type="entry name" value="Plipid/glycerol_acylTrfase"/>
</dbReference>
<dbReference type="AlphaFoldDB" id="A0AAN8ZW52"/>
<dbReference type="EC" id="2.3.1.15" evidence="1"/>